<dbReference type="Proteomes" id="UP001419084">
    <property type="component" value="Unassembled WGS sequence"/>
</dbReference>
<evidence type="ECO:0000313" key="2">
    <source>
        <dbReference type="Proteomes" id="UP001419084"/>
    </source>
</evidence>
<accession>A0ABQ5M3Y7</accession>
<organism evidence="1 2">
    <name type="scientific">Lacrimispora amygdalina</name>
    <dbReference type="NCBI Taxonomy" id="253257"/>
    <lineage>
        <taxon>Bacteria</taxon>
        <taxon>Bacillati</taxon>
        <taxon>Bacillota</taxon>
        <taxon>Clostridia</taxon>
        <taxon>Lachnospirales</taxon>
        <taxon>Lachnospiraceae</taxon>
        <taxon>Lacrimispora</taxon>
    </lineage>
</organism>
<name>A0ABQ5M3Y7_9FIRM</name>
<dbReference type="EMBL" id="BRPJ01000030">
    <property type="protein sequence ID" value="GLB29669.1"/>
    <property type="molecule type" value="Genomic_DNA"/>
</dbReference>
<reference evidence="1 2" key="1">
    <citation type="journal article" date="2024" name="Int. J. Syst. Evol. Microbiol.">
        <title>Lacrimispora brassicae sp. nov. isolated from fermented cabbage, and proposal of Clostridium indicum Gundawar et al. 2019 and Clostridium methoxybenzovorans Mechichi et al. 1999 as heterotypic synonyms of Lacrimispora amygdalina (Parshina et al. 2003) Haas and Blanchard 2020 and Lacrimispora indolis (McClung and McCoy 1957) Haas and Blanchard 2020, respectively.</title>
        <authorList>
            <person name="Kobayashi H."/>
            <person name="Tanizawa Y."/>
            <person name="Sakamoto M."/>
            <person name="Ohkuma M."/>
            <person name="Tohno M."/>
        </authorList>
    </citation>
    <scope>NUCLEOTIDE SEQUENCE [LARGE SCALE GENOMIC DNA]</scope>
    <source>
        <strain evidence="1 2">DSM 12857</strain>
    </source>
</reference>
<comment type="caution">
    <text evidence="1">The sequence shown here is derived from an EMBL/GenBank/DDBJ whole genome shotgun (WGS) entry which is preliminary data.</text>
</comment>
<proteinExistence type="predicted"/>
<protein>
    <submittedName>
        <fullName evidence="1">Uncharacterized protein</fullName>
    </submittedName>
</protein>
<gene>
    <name evidence="1" type="ORF">LAD12857_15920</name>
</gene>
<sequence length="189" mass="22901">MDRLNELERAAQNAEEELFASQCRRLEREYRKKEYRNEAVNAFIRLFNQAVDEQKEVSWLGICYLHTSLQTGSYEFRLSLYDEEFFFDPAPTELYWRPSCFFECFEEDMESVMTVLRRQYPRIWSYEEEAVRRIIVEYYYAAVRQLCFDLAGEIMETEAFQNVVKADNFTAFFGRYQGEGEILWRMKEK</sequence>
<keyword evidence="2" id="KW-1185">Reference proteome</keyword>
<evidence type="ECO:0000313" key="1">
    <source>
        <dbReference type="EMBL" id="GLB29669.1"/>
    </source>
</evidence>